<evidence type="ECO:0000313" key="3">
    <source>
        <dbReference type="Proteomes" id="UP000184420"/>
    </source>
</evidence>
<gene>
    <name evidence="2" type="ORF">SAMN05444266_104104</name>
</gene>
<feature type="domain" description="Sulfatase-modifying factor enzyme-like" evidence="1">
    <location>
        <begin position="42"/>
        <end position="348"/>
    </location>
</feature>
<dbReference type="Gene3D" id="3.90.1580.10">
    <property type="entry name" value="paralog of FGE (formylglycine-generating enzyme)"/>
    <property type="match status" value="1"/>
</dbReference>
<evidence type="ECO:0000313" key="2">
    <source>
        <dbReference type="EMBL" id="SHL59317.1"/>
    </source>
</evidence>
<name>A0A1M7BWK7_9BACT</name>
<dbReference type="InterPro" id="IPR051043">
    <property type="entry name" value="Sulfatase_Mod_Factor_Kinase"/>
</dbReference>
<sequence>MLQRYLLLIPVFACIYACDNTQATSKAKAITTSATSAADAVKGMVLVKGDVFMMGTDDPKSYLAERPAHQVKVHDFYIDATEVTNKQFKKFVDATGYKTVAERKPKWEDLKQQLPPGTAQIPDEQLVPGSMVFVAPDHPVSKANISNWWQWVPGADWQHPEGPGSNIEGRWDHPVVHVAWEDANAYAKWAGKRLPTEAEWEYAARGGLVEKRYAWGDDFTPGNKYMANTFQGSFPDNNDRADGYAITAPVASFPANGYGLYDMIGNVWEWTADWYDVDEYKSMAHQLTEDPKGPEKWHNPEDPYAIQRVTKGGSFLCANDYCINYRPSARRGTAFDSGASHIGFRCVKDAK</sequence>
<dbReference type="RefSeq" id="WP_073080668.1">
    <property type="nucleotide sequence ID" value="NZ_FRBL01000004.1"/>
</dbReference>
<dbReference type="STRING" id="1419482.SAMN05444266_104104"/>
<dbReference type="SUPFAM" id="SSF56436">
    <property type="entry name" value="C-type lectin-like"/>
    <property type="match status" value="1"/>
</dbReference>
<protein>
    <submittedName>
        <fullName evidence="2">Formylglycine-generating enzyme, required for sulfatase activity, contains SUMF1/FGE domain</fullName>
    </submittedName>
</protein>
<dbReference type="AlphaFoldDB" id="A0A1M7BWK7"/>
<dbReference type="GO" id="GO:0120147">
    <property type="term" value="F:formylglycine-generating oxidase activity"/>
    <property type="evidence" value="ECO:0007669"/>
    <property type="project" value="TreeGrafter"/>
</dbReference>
<dbReference type="Proteomes" id="UP000184420">
    <property type="component" value="Unassembled WGS sequence"/>
</dbReference>
<dbReference type="EMBL" id="FRBL01000004">
    <property type="protein sequence ID" value="SHL59317.1"/>
    <property type="molecule type" value="Genomic_DNA"/>
</dbReference>
<dbReference type="InterPro" id="IPR005532">
    <property type="entry name" value="SUMF_dom"/>
</dbReference>
<accession>A0A1M7BWK7</accession>
<dbReference type="PANTHER" id="PTHR23150:SF19">
    <property type="entry name" value="FORMYLGLYCINE-GENERATING ENZYME"/>
    <property type="match status" value="1"/>
</dbReference>
<evidence type="ECO:0000259" key="1">
    <source>
        <dbReference type="Pfam" id="PF03781"/>
    </source>
</evidence>
<reference evidence="2 3" key="1">
    <citation type="submission" date="2016-11" db="EMBL/GenBank/DDBJ databases">
        <authorList>
            <person name="Jaros S."/>
            <person name="Januszkiewicz K."/>
            <person name="Wedrychowicz H."/>
        </authorList>
    </citation>
    <scope>NUCLEOTIDE SEQUENCE [LARGE SCALE GENOMIC DNA]</scope>
    <source>
        <strain evidence="2 3">DSM 27406</strain>
    </source>
</reference>
<dbReference type="OrthoDB" id="9768004at2"/>
<dbReference type="InterPro" id="IPR042095">
    <property type="entry name" value="SUMF_sf"/>
</dbReference>
<dbReference type="PANTHER" id="PTHR23150">
    <property type="entry name" value="SULFATASE MODIFYING FACTOR 1, 2"/>
    <property type="match status" value="1"/>
</dbReference>
<organism evidence="2 3">
    <name type="scientific">Chitinophaga jiangningensis</name>
    <dbReference type="NCBI Taxonomy" id="1419482"/>
    <lineage>
        <taxon>Bacteria</taxon>
        <taxon>Pseudomonadati</taxon>
        <taxon>Bacteroidota</taxon>
        <taxon>Chitinophagia</taxon>
        <taxon>Chitinophagales</taxon>
        <taxon>Chitinophagaceae</taxon>
        <taxon>Chitinophaga</taxon>
    </lineage>
</organism>
<dbReference type="Pfam" id="PF03781">
    <property type="entry name" value="FGE-sulfatase"/>
    <property type="match status" value="1"/>
</dbReference>
<keyword evidence="3" id="KW-1185">Reference proteome</keyword>
<proteinExistence type="predicted"/>
<dbReference type="InterPro" id="IPR016187">
    <property type="entry name" value="CTDL_fold"/>
</dbReference>